<gene>
    <name evidence="1" type="ORF">LARSCL_LOCUS5050</name>
</gene>
<evidence type="ECO:0000313" key="1">
    <source>
        <dbReference type="EMBL" id="CAL1270005.1"/>
    </source>
</evidence>
<proteinExistence type="predicted"/>
<organism evidence="1 2">
    <name type="scientific">Larinioides sclopetarius</name>
    <dbReference type="NCBI Taxonomy" id="280406"/>
    <lineage>
        <taxon>Eukaryota</taxon>
        <taxon>Metazoa</taxon>
        <taxon>Ecdysozoa</taxon>
        <taxon>Arthropoda</taxon>
        <taxon>Chelicerata</taxon>
        <taxon>Arachnida</taxon>
        <taxon>Araneae</taxon>
        <taxon>Araneomorphae</taxon>
        <taxon>Entelegynae</taxon>
        <taxon>Araneoidea</taxon>
        <taxon>Araneidae</taxon>
        <taxon>Larinioides</taxon>
    </lineage>
</organism>
<evidence type="ECO:0000313" key="2">
    <source>
        <dbReference type="Proteomes" id="UP001497382"/>
    </source>
</evidence>
<dbReference type="EMBL" id="CAXIEN010000045">
    <property type="protein sequence ID" value="CAL1270005.1"/>
    <property type="molecule type" value="Genomic_DNA"/>
</dbReference>
<dbReference type="Proteomes" id="UP001497382">
    <property type="component" value="Unassembled WGS sequence"/>
</dbReference>
<feature type="non-terminal residue" evidence="1">
    <location>
        <position position="1"/>
    </location>
</feature>
<protein>
    <submittedName>
        <fullName evidence="1">Uncharacterized protein</fullName>
    </submittedName>
</protein>
<reference evidence="1 2" key="1">
    <citation type="submission" date="2024-04" db="EMBL/GenBank/DDBJ databases">
        <authorList>
            <person name="Rising A."/>
            <person name="Reimegard J."/>
            <person name="Sonavane S."/>
            <person name="Akerstrom W."/>
            <person name="Nylinder S."/>
            <person name="Hedman E."/>
            <person name="Kallberg Y."/>
        </authorList>
    </citation>
    <scope>NUCLEOTIDE SEQUENCE [LARGE SCALE GENOMIC DNA]</scope>
</reference>
<keyword evidence="2" id="KW-1185">Reference proteome</keyword>
<comment type="caution">
    <text evidence="1">The sequence shown here is derived from an EMBL/GenBank/DDBJ whole genome shotgun (WGS) entry which is preliminary data.</text>
</comment>
<name>A0AAV1ZID5_9ARAC</name>
<dbReference type="AlphaFoldDB" id="A0AAV1ZID5"/>
<sequence>WTVPLKNRFFVADINGDWSAHSFGRTEPTEDEGTWPSVLTALAGNCISTGSYHSSPDGLNSIKGLPRGRCKDETEVRPKF</sequence>
<accession>A0AAV1ZID5</accession>